<dbReference type="OrthoDB" id="5043642at2759"/>
<name>A0A6A6H0Z6_VIRVR</name>
<gene>
    <name evidence="3" type="ORF">EV356DRAFT_286614</name>
</gene>
<evidence type="ECO:0000256" key="2">
    <source>
        <dbReference type="SAM" id="Phobius"/>
    </source>
</evidence>
<proteinExistence type="predicted"/>
<evidence type="ECO:0000313" key="3">
    <source>
        <dbReference type="EMBL" id="KAF2231652.1"/>
    </source>
</evidence>
<dbReference type="InterPro" id="IPR021848">
    <property type="entry name" value="HODM_asu-like"/>
</dbReference>
<keyword evidence="2" id="KW-1133">Transmembrane helix</keyword>
<keyword evidence="2" id="KW-0472">Membrane</keyword>
<feature type="compositionally biased region" description="Basic and acidic residues" evidence="1">
    <location>
        <begin position="309"/>
        <end position="321"/>
    </location>
</feature>
<organism evidence="3 4">
    <name type="scientific">Viridothelium virens</name>
    <name type="common">Speckled blister lichen</name>
    <name type="synonym">Trypethelium virens</name>
    <dbReference type="NCBI Taxonomy" id="1048519"/>
    <lineage>
        <taxon>Eukaryota</taxon>
        <taxon>Fungi</taxon>
        <taxon>Dikarya</taxon>
        <taxon>Ascomycota</taxon>
        <taxon>Pezizomycotina</taxon>
        <taxon>Dothideomycetes</taxon>
        <taxon>Dothideomycetes incertae sedis</taxon>
        <taxon>Trypetheliales</taxon>
        <taxon>Trypetheliaceae</taxon>
        <taxon>Viridothelium</taxon>
    </lineage>
</organism>
<dbReference type="Pfam" id="PF11927">
    <property type="entry name" value="HODM_asu-like"/>
    <property type="match status" value="1"/>
</dbReference>
<feature type="compositionally biased region" description="Gly residues" evidence="1">
    <location>
        <begin position="294"/>
        <end position="308"/>
    </location>
</feature>
<evidence type="ECO:0000313" key="4">
    <source>
        <dbReference type="Proteomes" id="UP000800092"/>
    </source>
</evidence>
<keyword evidence="4" id="KW-1185">Reference proteome</keyword>
<protein>
    <submittedName>
        <fullName evidence="3">Uncharacterized protein</fullName>
    </submittedName>
</protein>
<feature type="region of interest" description="Disordered" evidence="1">
    <location>
        <begin position="294"/>
        <end position="326"/>
    </location>
</feature>
<dbReference type="Proteomes" id="UP000800092">
    <property type="component" value="Unassembled WGS sequence"/>
</dbReference>
<reference evidence="3" key="1">
    <citation type="journal article" date="2020" name="Stud. Mycol.">
        <title>101 Dothideomycetes genomes: a test case for predicting lifestyles and emergence of pathogens.</title>
        <authorList>
            <person name="Haridas S."/>
            <person name="Albert R."/>
            <person name="Binder M."/>
            <person name="Bloem J."/>
            <person name="Labutti K."/>
            <person name="Salamov A."/>
            <person name="Andreopoulos B."/>
            <person name="Baker S."/>
            <person name="Barry K."/>
            <person name="Bills G."/>
            <person name="Bluhm B."/>
            <person name="Cannon C."/>
            <person name="Castanera R."/>
            <person name="Culley D."/>
            <person name="Daum C."/>
            <person name="Ezra D."/>
            <person name="Gonzalez J."/>
            <person name="Henrissat B."/>
            <person name="Kuo A."/>
            <person name="Liang C."/>
            <person name="Lipzen A."/>
            <person name="Lutzoni F."/>
            <person name="Magnuson J."/>
            <person name="Mondo S."/>
            <person name="Nolan M."/>
            <person name="Ohm R."/>
            <person name="Pangilinan J."/>
            <person name="Park H.-J."/>
            <person name="Ramirez L."/>
            <person name="Alfaro M."/>
            <person name="Sun H."/>
            <person name="Tritt A."/>
            <person name="Yoshinaga Y."/>
            <person name="Zwiers L.-H."/>
            <person name="Turgeon B."/>
            <person name="Goodwin S."/>
            <person name="Spatafora J."/>
            <person name="Crous P."/>
            <person name="Grigoriev I."/>
        </authorList>
    </citation>
    <scope>NUCLEOTIDE SEQUENCE</scope>
    <source>
        <strain evidence="3">Tuck. ex Michener</strain>
    </source>
</reference>
<keyword evidence="2" id="KW-0812">Transmembrane</keyword>
<feature type="transmembrane region" description="Helical" evidence="2">
    <location>
        <begin position="6"/>
        <end position="27"/>
    </location>
</feature>
<dbReference type="EMBL" id="ML991824">
    <property type="protein sequence ID" value="KAF2231652.1"/>
    <property type="molecule type" value="Genomic_DNA"/>
</dbReference>
<accession>A0A6A6H0Z6</accession>
<sequence>MMSQQTWYSSPLVFAFICLSIVLFYFLGVRSLPKIQTYTKSNTLSQPSAKGKNYDEKDPYLDIESENNIELQHEEPLQLRPFRPKFHLTMALENTTFSEFLLMDKTYQSRIRLRRHLVETREHDTIACNPKANSAVLELYSWLTTTYLPLRFPTAFTLSTHPSNASTQPHLHNTLTSDSLPLHPASPLHALRLLGSHIDTDILLLLPSSTTTKYHLEAFATCFPSGFNTRAKLGLGLADIHTPVPGYAQKLERSMDRFFAGLPRGKMVKRANWSVTTNRELFCLEGNHGKVEGVGGAGGVGGEGLPGGREGEREGEGKGEEGGEEEQFEIEDCVLRCERQTLHRLPETGALVFAFKTYQYELGDVKREGNGEALAQAIEGLRAGSVPSINVYKRGAVWGKKVKEYLRT</sequence>
<dbReference type="AlphaFoldDB" id="A0A6A6H0Z6"/>
<evidence type="ECO:0000256" key="1">
    <source>
        <dbReference type="SAM" id="MobiDB-lite"/>
    </source>
</evidence>